<name>A0A2P7YE94_9PEZI</name>
<dbReference type="Gene3D" id="1.10.630.10">
    <property type="entry name" value="Cytochrome P450"/>
    <property type="match status" value="1"/>
</dbReference>
<dbReference type="GO" id="GO:0016705">
    <property type="term" value="F:oxidoreductase activity, acting on paired donors, with incorporation or reduction of molecular oxygen"/>
    <property type="evidence" value="ECO:0007669"/>
    <property type="project" value="InterPro"/>
</dbReference>
<dbReference type="PANTHER" id="PTHR46300:SF2">
    <property type="entry name" value="CYTOCHROME P450 MONOOXYGENASE ALNH-RELATED"/>
    <property type="match status" value="1"/>
</dbReference>
<feature type="binding site" description="axial binding residue" evidence="6">
    <location>
        <position position="462"/>
    </location>
    <ligand>
        <name>heme</name>
        <dbReference type="ChEBI" id="CHEBI:30413"/>
    </ligand>
    <ligandPart>
        <name>Fe</name>
        <dbReference type="ChEBI" id="CHEBI:18248"/>
    </ligandPart>
</feature>
<organism evidence="8 9">
    <name type="scientific">Elsinoe australis</name>
    <dbReference type="NCBI Taxonomy" id="40998"/>
    <lineage>
        <taxon>Eukaryota</taxon>
        <taxon>Fungi</taxon>
        <taxon>Dikarya</taxon>
        <taxon>Ascomycota</taxon>
        <taxon>Pezizomycotina</taxon>
        <taxon>Dothideomycetes</taxon>
        <taxon>Dothideomycetidae</taxon>
        <taxon>Myriangiales</taxon>
        <taxon>Elsinoaceae</taxon>
        <taxon>Elsinoe</taxon>
    </lineage>
</organism>
<gene>
    <name evidence="8" type="ORF">B9Z65_8618</name>
</gene>
<dbReference type="OrthoDB" id="1055148at2759"/>
<dbReference type="PANTHER" id="PTHR46300">
    <property type="entry name" value="P450, PUTATIVE (EUROFUNG)-RELATED-RELATED"/>
    <property type="match status" value="1"/>
</dbReference>
<dbReference type="AlphaFoldDB" id="A0A2P7YE94"/>
<dbReference type="GO" id="GO:0020037">
    <property type="term" value="F:heme binding"/>
    <property type="evidence" value="ECO:0007669"/>
    <property type="project" value="InterPro"/>
</dbReference>
<dbReference type="GO" id="GO:0004497">
    <property type="term" value="F:monooxygenase activity"/>
    <property type="evidence" value="ECO:0007669"/>
    <property type="project" value="UniProtKB-KW"/>
</dbReference>
<dbReference type="CDD" id="cd11065">
    <property type="entry name" value="CYP64-like"/>
    <property type="match status" value="1"/>
</dbReference>
<dbReference type="PRINTS" id="PR00385">
    <property type="entry name" value="P450"/>
</dbReference>
<proteinExistence type="inferred from homology"/>
<reference evidence="8 9" key="1">
    <citation type="submission" date="2017-05" db="EMBL/GenBank/DDBJ databases">
        <title>Draft genome sequence of Elsinoe australis.</title>
        <authorList>
            <person name="Cheng Q."/>
        </authorList>
    </citation>
    <scope>NUCLEOTIDE SEQUENCE [LARGE SCALE GENOMIC DNA]</scope>
    <source>
        <strain evidence="8 9">NL1</strain>
    </source>
</reference>
<evidence type="ECO:0000256" key="4">
    <source>
        <dbReference type="ARBA" id="ARBA00023004"/>
    </source>
</evidence>
<dbReference type="GO" id="GO:0005506">
    <property type="term" value="F:iron ion binding"/>
    <property type="evidence" value="ECO:0007669"/>
    <property type="project" value="InterPro"/>
</dbReference>
<dbReference type="SUPFAM" id="SSF48264">
    <property type="entry name" value="Cytochrome P450"/>
    <property type="match status" value="1"/>
</dbReference>
<evidence type="ECO:0000256" key="6">
    <source>
        <dbReference type="PIRSR" id="PIRSR602401-1"/>
    </source>
</evidence>
<keyword evidence="5" id="KW-0503">Monooxygenase</keyword>
<keyword evidence="2 6" id="KW-0479">Metal-binding</keyword>
<dbReference type="PRINTS" id="PR00463">
    <property type="entry name" value="EP450I"/>
</dbReference>
<dbReference type="Pfam" id="PF00067">
    <property type="entry name" value="p450"/>
    <property type="match status" value="1"/>
</dbReference>
<accession>A0A2P7YE94</accession>
<keyword evidence="3" id="KW-0560">Oxidoreductase</keyword>
<comment type="caution">
    <text evidence="8">The sequence shown here is derived from an EMBL/GenBank/DDBJ whole genome shotgun (WGS) entry which is preliminary data.</text>
</comment>
<dbReference type="InterPro" id="IPR001128">
    <property type="entry name" value="Cyt_P450"/>
</dbReference>
<keyword evidence="7" id="KW-0812">Transmembrane</keyword>
<sequence>MATISAVVASLSSNVPAVIGAVFITTILSALGFYLYNTPSTWKDTRRKNLPPGPGGLPFVGNLLDMADAENFHEKAVEWGRNFGDLTYTRMGGTDWIWLNTPKAVKDIMDKRSSIYSSRPPAPLASDVGSAGKRQLFLPYGPHWRGLRKSGHVLLNLNAAVKYQPIQDFESKQLMVDLLDSPQNFYDHNRRYSSSLIFQTTYGYRIKSFDDPRFKQIYAVLQSFTKMSAPGAYAVDSFPSLAALPSWMLGNWRKFGKECFEEHSKVYLDLWMDLKKQVEAGTAKECFCKDYYLSDLEKQGIDDLQAAYMCGGMLEAGSETTSSTLNNFTYLMTQNPHAVKAAQEELDRVVGSDRLPVWEDEPNLPYVRALIKEVMRQRPPNKFGIGHSSSEDDWYEGFFIPKGTVVMVNWWAIHRDETRYKDPMQFDPTRYLNHRLSAAEYANANDPYERDHFSYGSGRRICQGIHLAEKSLFINIARQLWGFNISKPRGPDGSEVEPHNAYVPGWMCVPQPFDVSITPRSKKHEAQMRKAFKDAEAKGVNITA</sequence>
<dbReference type="InterPro" id="IPR036396">
    <property type="entry name" value="Cyt_P450_sf"/>
</dbReference>
<keyword evidence="6" id="KW-0349">Heme</keyword>
<evidence type="ECO:0000256" key="1">
    <source>
        <dbReference type="ARBA" id="ARBA00010617"/>
    </source>
</evidence>
<feature type="transmembrane region" description="Helical" evidence="7">
    <location>
        <begin position="15"/>
        <end position="36"/>
    </location>
</feature>
<dbReference type="EMBL" id="NHZQ01000447">
    <property type="protein sequence ID" value="PSK34292.1"/>
    <property type="molecule type" value="Genomic_DNA"/>
</dbReference>
<evidence type="ECO:0000313" key="8">
    <source>
        <dbReference type="EMBL" id="PSK34292.1"/>
    </source>
</evidence>
<evidence type="ECO:0000256" key="2">
    <source>
        <dbReference type="ARBA" id="ARBA00022723"/>
    </source>
</evidence>
<dbReference type="InterPro" id="IPR002401">
    <property type="entry name" value="Cyt_P450_E_grp-I"/>
</dbReference>
<keyword evidence="9" id="KW-1185">Reference proteome</keyword>
<keyword evidence="4 6" id="KW-0408">Iron</keyword>
<dbReference type="Proteomes" id="UP000243723">
    <property type="component" value="Unassembled WGS sequence"/>
</dbReference>
<protein>
    <submittedName>
        <fullName evidence="8">3-hydroxyphenylacetate 6-hydroxylase</fullName>
    </submittedName>
</protein>
<dbReference type="STRING" id="40998.A0A2P7YE94"/>
<evidence type="ECO:0000313" key="9">
    <source>
        <dbReference type="Proteomes" id="UP000243723"/>
    </source>
</evidence>
<evidence type="ECO:0000256" key="5">
    <source>
        <dbReference type="ARBA" id="ARBA00023033"/>
    </source>
</evidence>
<dbReference type="InterPro" id="IPR050364">
    <property type="entry name" value="Cytochrome_P450_fung"/>
</dbReference>
<keyword evidence="7" id="KW-1133">Transmembrane helix</keyword>
<keyword evidence="7" id="KW-0472">Membrane</keyword>
<evidence type="ECO:0000256" key="3">
    <source>
        <dbReference type="ARBA" id="ARBA00023002"/>
    </source>
</evidence>
<evidence type="ECO:0000256" key="7">
    <source>
        <dbReference type="SAM" id="Phobius"/>
    </source>
</evidence>
<comment type="similarity">
    <text evidence="1">Belongs to the cytochrome P450 family.</text>
</comment>
<comment type="cofactor">
    <cofactor evidence="6">
        <name>heme</name>
        <dbReference type="ChEBI" id="CHEBI:30413"/>
    </cofactor>
</comment>